<dbReference type="InterPro" id="IPR036237">
    <property type="entry name" value="Xyl_isomerase-like_sf"/>
</dbReference>
<comment type="cofactor">
    <cofactor evidence="4">
        <name>Co(2+)</name>
        <dbReference type="ChEBI" id="CHEBI:48828"/>
    </cofactor>
    <cofactor evidence="4">
        <name>Mn(2+)</name>
        <dbReference type="ChEBI" id="CHEBI:29035"/>
    </cofactor>
</comment>
<keyword evidence="7" id="KW-1185">Reference proteome</keyword>
<comment type="pathway">
    <text evidence="4">Polyol metabolism; myo-inositol degradation into acetyl-CoA; acetyl-CoA from myo-inositol: step 2/7.</text>
</comment>
<reference evidence="6 7" key="1">
    <citation type="submission" date="2021-05" db="EMBL/GenBank/DDBJ databases">
        <title>Novel Bacillus species.</title>
        <authorList>
            <person name="Liu G."/>
        </authorList>
    </citation>
    <scope>NUCLEOTIDE SEQUENCE [LARGE SCALE GENOMIC DNA]</scope>
    <source>
        <strain evidence="6 7">FJAT-49732</strain>
    </source>
</reference>
<dbReference type="GO" id="GO:0030145">
    <property type="term" value="F:manganese ion binding"/>
    <property type="evidence" value="ECO:0007669"/>
    <property type="project" value="UniProtKB-UniRule"/>
</dbReference>
<evidence type="ECO:0000256" key="3">
    <source>
        <dbReference type="ARBA" id="ARBA00023285"/>
    </source>
</evidence>
<evidence type="ECO:0000256" key="1">
    <source>
        <dbReference type="ARBA" id="ARBA00023211"/>
    </source>
</evidence>
<evidence type="ECO:0000313" key="6">
    <source>
        <dbReference type="EMBL" id="MBS4198157.1"/>
    </source>
</evidence>
<sequence>MFDVTAVKLGIAPIGWTNDDLPELGGENTFEQCISEMSLAGFSGTEVGNKYPRDIPTLKKALHLRNLEIASAWFSAFLTTKPFEETEKAYIAHRDFLYKMGAKVIVVSEQGRSIQGNISTPLFAEKPIFTDGEWAKLADGLNRLGELAKEKDMKLVYHHHMGTGVQTTEEIDCLMEMTDPNLVYLLYDTGHLYFSGEDPLEVLEKHFPRIKHVHLKDVRSEIAREVIQDRLSFLTGVKKGVFTVPGDGAINFEPVFQVLEKSGYKGWMIVEAEQDPAQANPFEYALKARNFIKEAAGV</sequence>
<comment type="cofactor">
    <cofactor evidence="4">
        <name>glutathione</name>
        <dbReference type="ChEBI" id="CHEBI:57925"/>
    </cofactor>
</comment>
<organism evidence="6 7">
    <name type="scientific">Lederbergia citrisecunda</name>
    <dbReference type="NCBI Taxonomy" id="2833583"/>
    <lineage>
        <taxon>Bacteria</taxon>
        <taxon>Bacillati</taxon>
        <taxon>Bacillota</taxon>
        <taxon>Bacilli</taxon>
        <taxon>Bacillales</taxon>
        <taxon>Bacillaceae</taxon>
        <taxon>Lederbergia</taxon>
    </lineage>
</organism>
<dbReference type="InterPro" id="IPR050312">
    <property type="entry name" value="IolE/XylAMocC-like"/>
</dbReference>
<dbReference type="NCBIfam" id="TIGR04379">
    <property type="entry name" value="myo_inos_iolE"/>
    <property type="match status" value="1"/>
</dbReference>
<dbReference type="InterPro" id="IPR013022">
    <property type="entry name" value="Xyl_isomerase-like_TIM-brl"/>
</dbReference>
<name>A0A942TLE9_9BACI</name>
<comment type="catalytic activity">
    <reaction evidence="4">
        <text>scyllo-inosose = 3D-3,5/4-trihydroxycyclohexane-1,2-dione + H2O</text>
        <dbReference type="Rhea" id="RHEA:14065"/>
        <dbReference type="ChEBI" id="CHEBI:15377"/>
        <dbReference type="ChEBI" id="CHEBI:17811"/>
        <dbReference type="ChEBI" id="CHEBI:28446"/>
        <dbReference type="EC" id="4.2.1.44"/>
    </reaction>
</comment>
<evidence type="ECO:0000256" key="2">
    <source>
        <dbReference type="ARBA" id="ARBA00023239"/>
    </source>
</evidence>
<dbReference type="Pfam" id="PF01261">
    <property type="entry name" value="AP_endonuc_2"/>
    <property type="match status" value="1"/>
</dbReference>
<comment type="similarity">
    <text evidence="4">Belongs to the IolE/MocC family.</text>
</comment>
<proteinExistence type="inferred from homology"/>
<dbReference type="AlphaFoldDB" id="A0A942TLE9"/>
<dbReference type="EC" id="4.2.1.44" evidence="4"/>
<dbReference type="GO" id="GO:0019310">
    <property type="term" value="P:inositol catabolic process"/>
    <property type="evidence" value="ECO:0007669"/>
    <property type="project" value="UniProtKB-UniRule"/>
</dbReference>
<dbReference type="Proteomes" id="UP000682713">
    <property type="component" value="Unassembled WGS sequence"/>
</dbReference>
<dbReference type="PANTHER" id="PTHR12110">
    <property type="entry name" value="HYDROXYPYRUVATE ISOMERASE"/>
    <property type="match status" value="1"/>
</dbReference>
<dbReference type="GO" id="GO:0050114">
    <property type="term" value="F:myo-inosose-2 dehydratase activity"/>
    <property type="evidence" value="ECO:0007669"/>
    <property type="project" value="UniProtKB-UniRule"/>
</dbReference>
<evidence type="ECO:0000313" key="7">
    <source>
        <dbReference type="Proteomes" id="UP000682713"/>
    </source>
</evidence>
<dbReference type="HAMAP" id="MF_01672">
    <property type="entry name" value="IolE"/>
    <property type="match status" value="1"/>
</dbReference>
<dbReference type="SUPFAM" id="SSF51658">
    <property type="entry name" value="Xylose isomerase-like"/>
    <property type="match status" value="1"/>
</dbReference>
<dbReference type="InterPro" id="IPR030823">
    <property type="entry name" value="IolE/MocC"/>
</dbReference>
<dbReference type="RefSeq" id="WP_213108943.1">
    <property type="nucleotide sequence ID" value="NZ_JAGYPJ010000001.1"/>
</dbReference>
<comment type="function">
    <text evidence="4">Catalyzes the dehydration of inosose (2-keto-myo-inositol, 2KMI or 2,4,6/3,5-pentahydroxycyclohexanone) to 3D-(3,5/4)-trihydroxycyclohexane-1,2-dione (D-2,3-diketo-4-deoxy-epi-inositol).</text>
</comment>
<keyword evidence="3 4" id="KW-0170">Cobalt</keyword>
<keyword evidence="1 4" id="KW-0464">Manganese</keyword>
<feature type="domain" description="Xylose isomerase-like TIM barrel" evidence="5">
    <location>
        <begin position="40"/>
        <end position="294"/>
    </location>
</feature>
<dbReference type="EMBL" id="JAGYPJ010000001">
    <property type="protein sequence ID" value="MBS4198157.1"/>
    <property type="molecule type" value="Genomic_DNA"/>
</dbReference>
<gene>
    <name evidence="4 6" type="primary">iolE</name>
    <name evidence="6" type="ORF">KHA93_00600</name>
</gene>
<dbReference type="InterPro" id="IPR023952">
    <property type="entry name" value="IolE"/>
</dbReference>
<evidence type="ECO:0000256" key="4">
    <source>
        <dbReference type="HAMAP-Rule" id="MF_01672"/>
    </source>
</evidence>
<accession>A0A942TLE9</accession>
<keyword evidence="2 4" id="KW-0456">Lyase</keyword>
<evidence type="ECO:0000259" key="5">
    <source>
        <dbReference type="Pfam" id="PF01261"/>
    </source>
</evidence>
<dbReference type="Gene3D" id="3.20.20.150">
    <property type="entry name" value="Divalent-metal-dependent TIM barrel enzymes"/>
    <property type="match status" value="1"/>
</dbReference>
<protein>
    <recommendedName>
        <fullName evidence="4">Inosose dehydratase</fullName>
        <ecNumber evidence="4">4.2.1.44</ecNumber>
    </recommendedName>
    <alternativeName>
        <fullName evidence="4">2-keto-myo-inositol dehydratase</fullName>
        <shortName evidence="4">2KMI dehydratase</shortName>
    </alternativeName>
</protein>
<comment type="caution">
    <text evidence="6">The sequence shown here is derived from an EMBL/GenBank/DDBJ whole genome shotgun (WGS) entry which is preliminary data.</text>
</comment>
<dbReference type="PANTHER" id="PTHR12110:SF41">
    <property type="entry name" value="INOSOSE DEHYDRATASE"/>
    <property type="match status" value="1"/>
</dbReference>